<dbReference type="RefSeq" id="WP_093024762.1">
    <property type="nucleotide sequence ID" value="NZ_FPBK01000005.1"/>
</dbReference>
<dbReference type="AlphaFoldDB" id="A0A1I7GN12"/>
<evidence type="ECO:0000313" key="3">
    <source>
        <dbReference type="Proteomes" id="UP000199138"/>
    </source>
</evidence>
<sequence length="259" mass="29502">MGLSEFEREVKQRLEERTINPSENAWEKLSSQLKDEQEKKKSAFPWYWVAAILVIACMALGGMFLQYEATSVNTTTVVDVEKEQSIQNSEVSPSIVNEESLKWEKQEPVIVDNSSTQKQPEIQKNPIVIESENKGLKLKNKFGKETENSSEMYLAVNDTEDEILENKKVDEVVQKLTEMQTSGTEITDATIDSLLLKAQKELRKERVEVLLKSESTTETLANMLLEEVEYDLDRSFKDKIFDALQNSIVKVKTAVATND</sequence>
<proteinExistence type="predicted"/>
<keyword evidence="1" id="KW-0472">Membrane</keyword>
<feature type="transmembrane region" description="Helical" evidence="1">
    <location>
        <begin position="44"/>
        <end position="65"/>
    </location>
</feature>
<dbReference type="Proteomes" id="UP000199138">
    <property type="component" value="Unassembled WGS sequence"/>
</dbReference>
<accession>A0A1I7GN12</accession>
<reference evidence="2 3" key="1">
    <citation type="submission" date="2016-10" db="EMBL/GenBank/DDBJ databases">
        <authorList>
            <person name="de Groot N.N."/>
        </authorList>
    </citation>
    <scope>NUCLEOTIDE SEQUENCE [LARGE SCALE GENOMIC DNA]</scope>
    <source>
        <strain evidence="2 3">CGMCC 1.12333</strain>
    </source>
</reference>
<name>A0A1I7GN12_9FLAO</name>
<evidence type="ECO:0000256" key="1">
    <source>
        <dbReference type="SAM" id="Phobius"/>
    </source>
</evidence>
<dbReference type="OrthoDB" id="1247025at2"/>
<keyword evidence="3" id="KW-1185">Reference proteome</keyword>
<dbReference type="EMBL" id="FPBK01000005">
    <property type="protein sequence ID" value="SFU49656.1"/>
    <property type="molecule type" value="Genomic_DNA"/>
</dbReference>
<evidence type="ECO:0000313" key="2">
    <source>
        <dbReference type="EMBL" id="SFU49656.1"/>
    </source>
</evidence>
<gene>
    <name evidence="2" type="ORF">SAMN05216480_10591</name>
</gene>
<keyword evidence="1" id="KW-1133">Transmembrane helix</keyword>
<protein>
    <submittedName>
        <fullName evidence="2">Uncharacterized protein</fullName>
    </submittedName>
</protein>
<organism evidence="2 3">
    <name type="scientific">Pustulibacterium marinum</name>
    <dbReference type="NCBI Taxonomy" id="1224947"/>
    <lineage>
        <taxon>Bacteria</taxon>
        <taxon>Pseudomonadati</taxon>
        <taxon>Bacteroidota</taxon>
        <taxon>Flavobacteriia</taxon>
        <taxon>Flavobacteriales</taxon>
        <taxon>Flavobacteriaceae</taxon>
        <taxon>Pustulibacterium</taxon>
    </lineage>
</organism>
<dbReference type="STRING" id="1224947.SAMN05216480_10591"/>
<keyword evidence="1" id="KW-0812">Transmembrane</keyword>